<feature type="binding site" evidence="3">
    <location>
        <position position="118"/>
    </location>
    <ligand>
        <name>substrate</name>
    </ligand>
</feature>
<dbReference type="AlphaFoldDB" id="A0A931MW59"/>
<keyword evidence="3" id="KW-0479">Metal-binding</keyword>
<keyword evidence="6" id="KW-1185">Reference proteome</keyword>
<keyword evidence="3" id="KW-0862">Zinc</keyword>
<evidence type="ECO:0000313" key="6">
    <source>
        <dbReference type="Proteomes" id="UP000614490"/>
    </source>
</evidence>
<evidence type="ECO:0000256" key="1">
    <source>
        <dbReference type="ARBA" id="ARBA00008853"/>
    </source>
</evidence>
<feature type="binding site" evidence="3">
    <location>
        <position position="100"/>
    </location>
    <ligand>
        <name>substrate</name>
    </ligand>
</feature>
<protein>
    <submittedName>
        <fullName evidence="5">SMP-30/gluconolactonase/LRE family protein</fullName>
    </submittedName>
</protein>
<proteinExistence type="inferred from homology"/>
<evidence type="ECO:0000256" key="2">
    <source>
        <dbReference type="PIRSR" id="PIRSR605511-1"/>
    </source>
</evidence>
<feature type="binding site" evidence="3">
    <location>
        <position position="98"/>
    </location>
    <ligand>
        <name>substrate</name>
    </ligand>
</feature>
<sequence>MTVKLVINSKSRLGESPSWDAEKELLYWVDIQGKKIHRYDPMKHENHTVELDQSPGTIVPREEGEVVLALENGFYFYNWISEHLDPIDDPEEHLPNNRFNDGKCDPAGRFWAGTTDEDGIEPNGALYCLDTYLNVEEKVSGVRTSNGLAWSNDFSSMYFIDTPTQQVVRYSYNIDTGEITEPEVILSFNKEEGIPDGMTIDEEGMLWIAHWGGAKVSRWNPLNGEKIEEIHVPAVNVTSCVFGGKHRDELFITTARVGTSNEDLEKYPHAGGLFKVKTKVKGSLSYPFKG</sequence>
<dbReference type="PRINTS" id="PR01790">
    <property type="entry name" value="SMP30FAMILY"/>
</dbReference>
<dbReference type="FunFam" id="2.120.10.30:FF:000126">
    <property type="entry name" value="Senescence marker protein-30"/>
    <property type="match status" value="1"/>
</dbReference>
<dbReference type="Gene3D" id="2.120.10.30">
    <property type="entry name" value="TolB, C-terminal domain"/>
    <property type="match status" value="1"/>
</dbReference>
<dbReference type="InterPro" id="IPR011042">
    <property type="entry name" value="6-blade_b-propeller_TolB-like"/>
</dbReference>
<dbReference type="InterPro" id="IPR013658">
    <property type="entry name" value="SGL"/>
</dbReference>
<dbReference type="Proteomes" id="UP000614490">
    <property type="component" value="Unassembled WGS sequence"/>
</dbReference>
<evidence type="ECO:0000256" key="3">
    <source>
        <dbReference type="PIRSR" id="PIRSR605511-2"/>
    </source>
</evidence>
<reference evidence="5 6" key="1">
    <citation type="journal article" date="2005" name="Int. J. Syst. Evol. Microbiol.">
        <title>Halobacillus yeomjeoni sp. nov., isolated from a marine solar saltern in Korea.</title>
        <authorList>
            <person name="Yoon J.H."/>
            <person name="Kang S.J."/>
            <person name="Lee C.H."/>
            <person name="Oh H.W."/>
            <person name="Oh T.K."/>
        </authorList>
    </citation>
    <scope>NUCLEOTIDE SEQUENCE [LARGE SCALE GENOMIC DNA]</scope>
    <source>
        <strain evidence="5 6">KCTC 3957</strain>
    </source>
</reference>
<dbReference type="EMBL" id="JADZSC010000003">
    <property type="protein sequence ID" value="MBH0231270.1"/>
    <property type="molecule type" value="Genomic_DNA"/>
</dbReference>
<dbReference type="PANTHER" id="PTHR10907">
    <property type="entry name" value="REGUCALCIN"/>
    <property type="match status" value="1"/>
</dbReference>
<dbReference type="SUPFAM" id="SSF63829">
    <property type="entry name" value="Calcium-dependent phosphotriesterase"/>
    <property type="match status" value="1"/>
</dbReference>
<feature type="binding site" evidence="3">
    <location>
        <position position="146"/>
    </location>
    <ligand>
        <name>a divalent metal cation</name>
        <dbReference type="ChEBI" id="CHEBI:60240"/>
    </ligand>
</feature>
<feature type="binding site" evidence="3">
    <location>
        <position position="15"/>
    </location>
    <ligand>
        <name>a divalent metal cation</name>
        <dbReference type="ChEBI" id="CHEBI:60240"/>
    </ligand>
</feature>
<dbReference type="GO" id="GO:0005509">
    <property type="term" value="F:calcium ion binding"/>
    <property type="evidence" value="ECO:0007669"/>
    <property type="project" value="TreeGrafter"/>
</dbReference>
<dbReference type="InterPro" id="IPR005511">
    <property type="entry name" value="SMP-30"/>
</dbReference>
<evidence type="ECO:0000259" key="4">
    <source>
        <dbReference type="Pfam" id="PF08450"/>
    </source>
</evidence>
<evidence type="ECO:0000313" key="5">
    <source>
        <dbReference type="EMBL" id="MBH0231270.1"/>
    </source>
</evidence>
<dbReference type="PANTHER" id="PTHR10907:SF47">
    <property type="entry name" value="REGUCALCIN"/>
    <property type="match status" value="1"/>
</dbReference>
<dbReference type="GO" id="GO:0004341">
    <property type="term" value="F:gluconolactonase activity"/>
    <property type="evidence" value="ECO:0007669"/>
    <property type="project" value="TreeGrafter"/>
</dbReference>
<feature type="binding site" evidence="3">
    <location>
        <position position="196"/>
    </location>
    <ligand>
        <name>a divalent metal cation</name>
        <dbReference type="ChEBI" id="CHEBI:60240"/>
    </ligand>
</feature>
<accession>A0A931MW59</accession>
<feature type="domain" description="SMP-30/Gluconolactonase/LRE-like region" evidence="4">
    <location>
        <begin position="13"/>
        <end position="256"/>
    </location>
</feature>
<dbReference type="GO" id="GO:0019853">
    <property type="term" value="P:L-ascorbic acid biosynthetic process"/>
    <property type="evidence" value="ECO:0007669"/>
    <property type="project" value="TreeGrafter"/>
</dbReference>
<dbReference type="RefSeq" id="WP_197317905.1">
    <property type="nucleotide sequence ID" value="NZ_JADZSC010000003.1"/>
</dbReference>
<name>A0A931MW59_9BACI</name>
<comment type="cofactor">
    <cofactor evidence="3">
        <name>Zn(2+)</name>
        <dbReference type="ChEBI" id="CHEBI:29105"/>
    </cofactor>
    <text evidence="3">Binds 1 divalent metal cation per subunit.</text>
</comment>
<dbReference type="Pfam" id="PF08450">
    <property type="entry name" value="SGL"/>
    <property type="match status" value="1"/>
</dbReference>
<feature type="active site" description="Proton donor/acceptor" evidence="2">
    <location>
        <position position="196"/>
    </location>
</feature>
<comment type="similarity">
    <text evidence="1">Belongs to the SMP-30/CGR1 family.</text>
</comment>
<organism evidence="5 6">
    <name type="scientific">Halobacillus yeomjeoni</name>
    <dbReference type="NCBI Taxonomy" id="311194"/>
    <lineage>
        <taxon>Bacteria</taxon>
        <taxon>Bacillati</taxon>
        <taxon>Bacillota</taxon>
        <taxon>Bacilli</taxon>
        <taxon>Bacillales</taxon>
        <taxon>Bacillaceae</taxon>
        <taxon>Halobacillus</taxon>
    </lineage>
</organism>
<comment type="caution">
    <text evidence="5">The sequence shown here is derived from an EMBL/GenBank/DDBJ whole genome shotgun (WGS) entry which is preliminary data.</text>
</comment>
<gene>
    <name evidence="5" type="ORF">H0267_13665</name>
</gene>